<gene>
    <name evidence="7" type="ORF">JOF53_000662</name>
</gene>
<evidence type="ECO:0000313" key="7">
    <source>
        <dbReference type="EMBL" id="MBP2471790.1"/>
    </source>
</evidence>
<dbReference type="EMBL" id="JAGIOO010000001">
    <property type="protein sequence ID" value="MBP2471790.1"/>
    <property type="molecule type" value="Genomic_DNA"/>
</dbReference>
<keyword evidence="4" id="KW-0472">Membrane</keyword>
<evidence type="ECO:0000256" key="1">
    <source>
        <dbReference type="ARBA" id="ARBA00004193"/>
    </source>
</evidence>
<sequence length="156" mass="17107">MNEMFQQLRQRPDIDEASKRYTELQSKIKDRLAAEFPSLAWEIFTGTKGASACGFDFPGLDAADGENRGLPGWKAKGNLPDTDWEKALQSVREVAAQHGFSSPAPIVDKPGDHEVIFKDSYDAKLSFGTAANTLLSLRTGCHLTVEAHRRGTPASE</sequence>
<evidence type="ECO:0000256" key="6">
    <source>
        <dbReference type="ARBA" id="ARBA00023288"/>
    </source>
</evidence>
<dbReference type="Gene3D" id="3.30.2030.20">
    <property type="match status" value="1"/>
</dbReference>
<dbReference type="InterPro" id="IPR032018">
    <property type="entry name" value="LppA/LppB/LprP"/>
</dbReference>
<dbReference type="Proteomes" id="UP001519363">
    <property type="component" value="Unassembled WGS sequence"/>
</dbReference>
<keyword evidence="8" id="KW-1185">Reference proteome</keyword>
<dbReference type="Pfam" id="PF16708">
    <property type="entry name" value="LppA"/>
    <property type="match status" value="1"/>
</dbReference>
<name>A0ABS5A7W2_9PSEU</name>
<evidence type="ECO:0000313" key="8">
    <source>
        <dbReference type="Proteomes" id="UP001519363"/>
    </source>
</evidence>
<keyword evidence="3" id="KW-0732">Signal</keyword>
<reference evidence="7 8" key="1">
    <citation type="submission" date="2021-03" db="EMBL/GenBank/DDBJ databases">
        <title>Sequencing the genomes of 1000 actinobacteria strains.</title>
        <authorList>
            <person name="Klenk H.-P."/>
        </authorList>
    </citation>
    <scope>NUCLEOTIDE SEQUENCE [LARGE SCALE GENOMIC DNA]</scope>
    <source>
        <strain evidence="7 8">DSM 44580</strain>
    </source>
</reference>
<evidence type="ECO:0000256" key="5">
    <source>
        <dbReference type="ARBA" id="ARBA00023139"/>
    </source>
</evidence>
<accession>A0ABS5A7W2</accession>
<protein>
    <recommendedName>
        <fullName evidence="9">LppA-like lipoprotein</fullName>
    </recommendedName>
</protein>
<evidence type="ECO:0000256" key="2">
    <source>
        <dbReference type="ARBA" id="ARBA00022475"/>
    </source>
</evidence>
<organism evidence="7 8">
    <name type="scientific">Crossiella equi</name>
    <dbReference type="NCBI Taxonomy" id="130796"/>
    <lineage>
        <taxon>Bacteria</taxon>
        <taxon>Bacillati</taxon>
        <taxon>Actinomycetota</taxon>
        <taxon>Actinomycetes</taxon>
        <taxon>Pseudonocardiales</taxon>
        <taxon>Pseudonocardiaceae</taxon>
        <taxon>Crossiella</taxon>
    </lineage>
</organism>
<comment type="subcellular location">
    <subcellularLocation>
        <location evidence="1">Cell membrane</location>
        <topology evidence="1">Lipid-anchor</topology>
    </subcellularLocation>
</comment>
<evidence type="ECO:0008006" key="9">
    <source>
        <dbReference type="Google" id="ProtNLM"/>
    </source>
</evidence>
<keyword evidence="2" id="KW-1003">Cell membrane</keyword>
<proteinExistence type="predicted"/>
<keyword evidence="6" id="KW-0449">Lipoprotein</keyword>
<comment type="caution">
    <text evidence="7">The sequence shown here is derived from an EMBL/GenBank/DDBJ whole genome shotgun (WGS) entry which is preliminary data.</text>
</comment>
<evidence type="ECO:0000256" key="4">
    <source>
        <dbReference type="ARBA" id="ARBA00023136"/>
    </source>
</evidence>
<evidence type="ECO:0000256" key="3">
    <source>
        <dbReference type="ARBA" id="ARBA00022729"/>
    </source>
</evidence>
<keyword evidence="5" id="KW-0564">Palmitate</keyword>